<dbReference type="OrthoDB" id="5881184at2"/>
<dbReference type="Pfam" id="PF04816">
    <property type="entry name" value="TrmK"/>
    <property type="match status" value="1"/>
</dbReference>
<name>A0A226BY03_9FIRM</name>
<evidence type="ECO:0000313" key="2">
    <source>
        <dbReference type="Proteomes" id="UP000214588"/>
    </source>
</evidence>
<dbReference type="PIRSF" id="PIRSF018637">
    <property type="entry name" value="TrmK"/>
    <property type="match status" value="1"/>
</dbReference>
<dbReference type="AlphaFoldDB" id="A0A226BY03"/>
<dbReference type="GO" id="GO:0032259">
    <property type="term" value="P:methylation"/>
    <property type="evidence" value="ECO:0007669"/>
    <property type="project" value="UniProtKB-KW"/>
</dbReference>
<dbReference type="Proteomes" id="UP000214588">
    <property type="component" value="Unassembled WGS sequence"/>
</dbReference>
<dbReference type="PANTHER" id="PTHR38451:SF1">
    <property type="entry name" value="TRNA (ADENINE(22)-N(1))-METHYLTRANSFERASE"/>
    <property type="match status" value="1"/>
</dbReference>
<dbReference type="PANTHER" id="PTHR38451">
    <property type="entry name" value="TRNA (ADENINE(22)-N(1))-METHYLTRANSFERASE"/>
    <property type="match status" value="1"/>
</dbReference>
<reference evidence="1 2" key="1">
    <citation type="submission" date="2017-06" db="EMBL/GenBank/DDBJ databases">
        <title>Draft Genome Sequence of Natranaerobius trueperi halophilic, alkalithermophilic bacteria from soda lakes.</title>
        <authorList>
            <person name="Zhao B."/>
        </authorList>
    </citation>
    <scope>NUCLEOTIDE SEQUENCE [LARGE SCALE GENOMIC DNA]</scope>
    <source>
        <strain evidence="1 2">DSM 18760</strain>
    </source>
</reference>
<dbReference type="Gene3D" id="3.40.50.150">
    <property type="entry name" value="Vaccinia Virus protein VP39"/>
    <property type="match status" value="1"/>
</dbReference>
<dbReference type="Gene3D" id="1.10.287.1890">
    <property type="match status" value="1"/>
</dbReference>
<dbReference type="InterPro" id="IPR006901">
    <property type="entry name" value="TrmK"/>
</dbReference>
<dbReference type="GO" id="GO:0160105">
    <property type="term" value="F:tRNA (adenine(22)-N1)-methyltransferase activity"/>
    <property type="evidence" value="ECO:0007669"/>
    <property type="project" value="InterPro"/>
</dbReference>
<keyword evidence="1" id="KW-0808">Transferase</keyword>
<keyword evidence="1" id="KW-0489">Methyltransferase</keyword>
<protein>
    <submittedName>
        <fullName evidence="1">SAM-dependent methyltransferase</fullName>
    </submittedName>
</protein>
<gene>
    <name evidence="1" type="ORF">CDO51_10645</name>
</gene>
<dbReference type="SUPFAM" id="SSF53335">
    <property type="entry name" value="S-adenosyl-L-methionine-dependent methyltransferases"/>
    <property type="match status" value="1"/>
</dbReference>
<accession>A0A226BY03</accession>
<comment type="caution">
    <text evidence="1">The sequence shown here is derived from an EMBL/GenBank/DDBJ whole genome shotgun (WGS) entry which is preliminary data.</text>
</comment>
<dbReference type="EMBL" id="NIQC01000028">
    <property type="protein sequence ID" value="OWZ83079.1"/>
    <property type="molecule type" value="Genomic_DNA"/>
</dbReference>
<dbReference type="InterPro" id="IPR029063">
    <property type="entry name" value="SAM-dependent_MTases_sf"/>
</dbReference>
<evidence type="ECO:0000313" key="1">
    <source>
        <dbReference type="EMBL" id="OWZ83079.1"/>
    </source>
</evidence>
<proteinExistence type="predicted"/>
<organism evidence="1 2">
    <name type="scientific">Natranaerobius trueperi</name>
    <dbReference type="NCBI Taxonomy" id="759412"/>
    <lineage>
        <taxon>Bacteria</taxon>
        <taxon>Bacillati</taxon>
        <taxon>Bacillota</taxon>
        <taxon>Clostridia</taxon>
        <taxon>Natranaerobiales</taxon>
        <taxon>Natranaerobiaceae</taxon>
        <taxon>Natranaerobius</taxon>
    </lineage>
</organism>
<dbReference type="RefSeq" id="WP_089024245.1">
    <property type="nucleotide sequence ID" value="NZ_NIQC01000028.1"/>
</dbReference>
<sequence length="241" mass="28117">MLNNRLRGIKNMIPHGTKFVLDVGTDHSYLPITLIQEEIASYVIASDISVFPLEDANENIRKHGLEECIETRLGDGLQVLNENEYPDLVVIAGVSGEGIVKILQEGYNKLEFDPILVLQAMEDSYSLRKYLLEIGYNFDKEVLISDKKRYYQIIRSIREKGYKNYSKLELEYGPQILKNPTKTLKEFLEKELAKINRVINNVNRSSSKDDEIIDKKNKFVKRYHDLQEVYRNAFSHEKRYH</sequence>
<keyword evidence="2" id="KW-1185">Reference proteome</keyword>